<feature type="non-terminal residue" evidence="1">
    <location>
        <position position="1"/>
    </location>
</feature>
<dbReference type="AlphaFoldDB" id="A0A6J4LXH6"/>
<feature type="non-terminal residue" evidence="1">
    <location>
        <position position="24"/>
    </location>
</feature>
<gene>
    <name evidence="1" type="ORF">AVDCRST_MAG94-2474</name>
</gene>
<name>A0A6J4LXH6_9CYAN</name>
<reference evidence="1" key="1">
    <citation type="submission" date="2020-02" db="EMBL/GenBank/DDBJ databases">
        <authorList>
            <person name="Meier V. D."/>
        </authorList>
    </citation>
    <scope>NUCLEOTIDE SEQUENCE</scope>
    <source>
        <strain evidence="1">AVDCRST_MAG94</strain>
    </source>
</reference>
<dbReference type="EMBL" id="CADCTY010000867">
    <property type="protein sequence ID" value="CAA9344810.1"/>
    <property type="molecule type" value="Genomic_DNA"/>
</dbReference>
<protein>
    <submittedName>
        <fullName evidence="1">Uncharacterized protein</fullName>
    </submittedName>
</protein>
<accession>A0A6J4LXH6</accession>
<organism evidence="1">
    <name type="scientific">uncultured Leptolyngbya sp</name>
    <dbReference type="NCBI Taxonomy" id="332963"/>
    <lineage>
        <taxon>Bacteria</taxon>
        <taxon>Bacillati</taxon>
        <taxon>Cyanobacteriota</taxon>
        <taxon>Cyanophyceae</taxon>
        <taxon>Leptolyngbyales</taxon>
        <taxon>Leptolyngbyaceae</taxon>
        <taxon>Leptolyngbya group</taxon>
        <taxon>Leptolyngbya</taxon>
        <taxon>environmental samples</taxon>
    </lineage>
</organism>
<sequence>ESSYSKVGYYSKRYYGASSREPRS</sequence>
<evidence type="ECO:0000313" key="1">
    <source>
        <dbReference type="EMBL" id="CAA9344810.1"/>
    </source>
</evidence>
<proteinExistence type="predicted"/>